<organism evidence="6 7">
    <name type="scientific">Gonapodya prolifera (strain JEL478)</name>
    <name type="common">Monoblepharis prolifera</name>
    <dbReference type="NCBI Taxonomy" id="1344416"/>
    <lineage>
        <taxon>Eukaryota</taxon>
        <taxon>Fungi</taxon>
        <taxon>Fungi incertae sedis</taxon>
        <taxon>Chytridiomycota</taxon>
        <taxon>Chytridiomycota incertae sedis</taxon>
        <taxon>Monoblepharidomycetes</taxon>
        <taxon>Monoblepharidales</taxon>
        <taxon>Gonapodyaceae</taxon>
        <taxon>Gonapodya</taxon>
    </lineage>
</organism>
<dbReference type="InterPro" id="IPR017853">
    <property type="entry name" value="GH"/>
</dbReference>
<dbReference type="Pfam" id="PF21365">
    <property type="entry name" value="Glyco_hydro_31_3rd"/>
    <property type="match status" value="1"/>
</dbReference>
<dbReference type="SUPFAM" id="SSF51445">
    <property type="entry name" value="(Trans)glycosidases"/>
    <property type="match status" value="1"/>
</dbReference>
<evidence type="ECO:0000259" key="3">
    <source>
        <dbReference type="Pfam" id="PF01055"/>
    </source>
</evidence>
<dbReference type="PANTHER" id="PTHR22762">
    <property type="entry name" value="ALPHA-GLUCOSIDASE"/>
    <property type="match status" value="1"/>
</dbReference>
<feature type="domain" description="Glycoside hydrolase family 31 TIM barrel" evidence="3">
    <location>
        <begin position="290"/>
        <end position="641"/>
    </location>
</feature>
<evidence type="ECO:0000313" key="6">
    <source>
        <dbReference type="EMBL" id="KXS20755.1"/>
    </source>
</evidence>
<dbReference type="Gene3D" id="2.60.40.1180">
    <property type="entry name" value="Golgi alpha-mannosidase II"/>
    <property type="match status" value="2"/>
</dbReference>
<dbReference type="Pfam" id="PF13802">
    <property type="entry name" value="Gal_mutarotas_2"/>
    <property type="match status" value="1"/>
</dbReference>
<dbReference type="STRING" id="1344416.A0A139AWA5"/>
<comment type="similarity">
    <text evidence="1 2">Belongs to the glycosyl hydrolase 31 family.</text>
</comment>
<sequence length="855" mass="92951">MRQVIPQGFSHVPPKSSSLSSLLFEAADGSRATVTAVDSSIFRVTFAPPGLDASDPRSVLSRTHTVVGKSAAAADESVAGKARSDLRTLLDSPDTVFRLEIDSGNKDSRVYSLATPAVTARAAISPDGLLTLTFAGSAKSPSSQSVSAPFLEDLPLRAYTYDKNGGVAHYVKRKSTVGYYGGERGAPLELTGRRFRLDALDSMGYDVDRTDPLYKFTPYYLAVDKTTGESHAVFYDSFSRGGIDFGCEVDAFWGDYTKYEADQGVLDYYVIYGPTLPALVDHMSLLLGAPILPPKFSLGYLASAMGYAEHADAHKMLWEFPDKMREWNVPCDGMHLSSGYTVDPETGARNVFTWNLQRFPDPKGLFTKLNANGVRVFPNIKPWLLAGHPAYEAIKEKKGFVWDPETDSPSLTRLWSAGAGTSATGSYFDFTSEAARAFWKSGVKDLLEMGAEGMWNDNNEYTIHDDTHLYSFSAAPGASLPAQQAGLAGRALQTLLMATASFEATREHHKAVGAASSTRPKRPFLITRSGAPGIWRYAAHSWSGDNRTSWKTLRGNISMGVNAGLGLLGNYGHDIGGFAGPQPTPELLVRWIQMGVWLARFCVHSWKEEGVTEVGMYPEMLPIIRDAITLRYTLIPYFYTLLHLTSRHGAPVTRPLFWDFGTDPLAYGPAADTQFFVGPSILVAGVIEDGARSRKVYLPKDSKTGEGAAWCNFWTGEWVKGGAEVEADVPLERHGAVFVRAGGIVPTCSKVGRWVGDGDHGDRVVLFYPPPAGSAAGSWSFTLIEDDGETEGAPTTEIKIQLRVEDGANKVFVGAEVLVAGHKLAYDTVAVKLPQGDKREVVVEKETGIKLALQQ</sequence>
<evidence type="ECO:0000259" key="5">
    <source>
        <dbReference type="Pfam" id="PF21365"/>
    </source>
</evidence>
<dbReference type="SUPFAM" id="SSF74650">
    <property type="entry name" value="Galactose mutarotase-like"/>
    <property type="match status" value="1"/>
</dbReference>
<protein>
    <submittedName>
        <fullName evidence="6">Glycoside hydrolase family 31 protein</fullName>
    </submittedName>
</protein>
<evidence type="ECO:0000256" key="1">
    <source>
        <dbReference type="ARBA" id="ARBA00007806"/>
    </source>
</evidence>
<dbReference type="Gene3D" id="3.20.20.80">
    <property type="entry name" value="Glycosidases"/>
    <property type="match status" value="1"/>
</dbReference>
<dbReference type="GO" id="GO:0005975">
    <property type="term" value="P:carbohydrate metabolic process"/>
    <property type="evidence" value="ECO:0007669"/>
    <property type="project" value="InterPro"/>
</dbReference>
<accession>A0A139AWA5</accession>
<dbReference type="GO" id="GO:0004553">
    <property type="term" value="F:hydrolase activity, hydrolyzing O-glycosyl compounds"/>
    <property type="evidence" value="ECO:0007669"/>
    <property type="project" value="InterPro"/>
</dbReference>
<dbReference type="InterPro" id="IPR000322">
    <property type="entry name" value="Glyco_hydro_31_TIM"/>
</dbReference>
<dbReference type="InterPro" id="IPR013780">
    <property type="entry name" value="Glyco_hydro_b"/>
</dbReference>
<proteinExistence type="inferred from homology"/>
<dbReference type="EMBL" id="KQ965734">
    <property type="protein sequence ID" value="KXS20755.1"/>
    <property type="molecule type" value="Genomic_DNA"/>
</dbReference>
<dbReference type="SUPFAM" id="SSF51011">
    <property type="entry name" value="Glycosyl hydrolase domain"/>
    <property type="match status" value="1"/>
</dbReference>
<dbReference type="Gene3D" id="2.60.40.1760">
    <property type="entry name" value="glycosyl hydrolase (family 31)"/>
    <property type="match status" value="1"/>
</dbReference>
<keyword evidence="2 6" id="KW-0378">Hydrolase</keyword>
<name>A0A139AWA5_GONPJ</name>
<feature type="domain" description="Glycoside hydrolase family 31 N-terminal" evidence="4">
    <location>
        <begin position="32"/>
        <end position="244"/>
    </location>
</feature>
<dbReference type="GO" id="GO:0030246">
    <property type="term" value="F:carbohydrate binding"/>
    <property type="evidence" value="ECO:0007669"/>
    <property type="project" value="InterPro"/>
</dbReference>
<dbReference type="InterPro" id="IPR025887">
    <property type="entry name" value="Glyco_hydro_31_N_dom"/>
</dbReference>
<keyword evidence="2" id="KW-0326">Glycosidase</keyword>
<dbReference type="InterPro" id="IPR048395">
    <property type="entry name" value="Glyco_hydro_31_C"/>
</dbReference>
<evidence type="ECO:0000256" key="2">
    <source>
        <dbReference type="RuleBase" id="RU361185"/>
    </source>
</evidence>
<evidence type="ECO:0000313" key="7">
    <source>
        <dbReference type="Proteomes" id="UP000070544"/>
    </source>
</evidence>
<reference evidence="6 7" key="1">
    <citation type="journal article" date="2015" name="Genome Biol. Evol.">
        <title>Phylogenomic analyses indicate that early fungi evolved digesting cell walls of algal ancestors of land plants.</title>
        <authorList>
            <person name="Chang Y."/>
            <person name="Wang S."/>
            <person name="Sekimoto S."/>
            <person name="Aerts A.L."/>
            <person name="Choi C."/>
            <person name="Clum A."/>
            <person name="LaButti K.M."/>
            <person name="Lindquist E.A."/>
            <person name="Yee Ngan C."/>
            <person name="Ohm R.A."/>
            <person name="Salamov A.A."/>
            <person name="Grigoriev I.V."/>
            <person name="Spatafora J.W."/>
            <person name="Berbee M.L."/>
        </authorList>
    </citation>
    <scope>NUCLEOTIDE SEQUENCE [LARGE SCALE GENOMIC DNA]</scope>
    <source>
        <strain evidence="6 7">JEL478</strain>
    </source>
</reference>
<dbReference type="Pfam" id="PF01055">
    <property type="entry name" value="Glyco_hydro_31_2nd"/>
    <property type="match status" value="1"/>
</dbReference>
<dbReference type="AlphaFoldDB" id="A0A139AWA5"/>
<dbReference type="Proteomes" id="UP000070544">
    <property type="component" value="Unassembled WGS sequence"/>
</dbReference>
<gene>
    <name evidence="6" type="ORF">M427DRAFT_93911</name>
</gene>
<evidence type="ECO:0000259" key="4">
    <source>
        <dbReference type="Pfam" id="PF13802"/>
    </source>
</evidence>
<dbReference type="PANTHER" id="PTHR22762:SF165">
    <property type="entry name" value="PUTATIVE (AFU_ORTHOLOGUE AFUA_1G06560)-RELATED"/>
    <property type="match status" value="1"/>
</dbReference>
<dbReference type="CDD" id="cd14752">
    <property type="entry name" value="GH31_N"/>
    <property type="match status" value="1"/>
</dbReference>
<dbReference type="InterPro" id="IPR011013">
    <property type="entry name" value="Gal_mutarotase_sf_dom"/>
</dbReference>
<keyword evidence="7" id="KW-1185">Reference proteome</keyword>
<feature type="domain" description="Glycosyl hydrolase family 31 C-terminal" evidence="5">
    <location>
        <begin position="649"/>
        <end position="745"/>
    </location>
</feature>
<dbReference type="OrthoDB" id="5839090at2759"/>
<dbReference type="OMA" id="LPRGRWY"/>